<feature type="compositionally biased region" description="Acidic residues" evidence="1">
    <location>
        <begin position="281"/>
        <end position="293"/>
    </location>
</feature>
<accession>A0A6P5X6N2</accession>
<dbReference type="RefSeq" id="XP_022724059.1">
    <property type="nucleotide sequence ID" value="XM_022868324.1"/>
</dbReference>
<name>A0A6P5X6N2_DURZI</name>
<dbReference type="GeneID" id="111280825"/>
<dbReference type="AlphaFoldDB" id="A0A6P5X6N2"/>
<reference evidence="3" key="1">
    <citation type="submission" date="2025-08" db="UniProtKB">
        <authorList>
            <consortium name="RefSeq"/>
        </authorList>
    </citation>
    <scope>IDENTIFICATION</scope>
    <source>
        <tissue evidence="3">Fruit stalk</tissue>
    </source>
</reference>
<proteinExistence type="predicted"/>
<dbReference type="Proteomes" id="UP000515121">
    <property type="component" value="Unplaced"/>
</dbReference>
<dbReference type="OrthoDB" id="1717591at2759"/>
<dbReference type="GO" id="GO:0030276">
    <property type="term" value="F:clathrin binding"/>
    <property type="evidence" value="ECO:0007669"/>
    <property type="project" value="TreeGrafter"/>
</dbReference>
<dbReference type="SUPFAM" id="SSF46565">
    <property type="entry name" value="Chaperone J-domain"/>
    <property type="match status" value="1"/>
</dbReference>
<feature type="region of interest" description="Disordered" evidence="1">
    <location>
        <begin position="326"/>
        <end position="386"/>
    </location>
</feature>
<dbReference type="GO" id="GO:0072583">
    <property type="term" value="P:clathrin-dependent endocytosis"/>
    <property type="evidence" value="ECO:0007669"/>
    <property type="project" value="TreeGrafter"/>
</dbReference>
<dbReference type="PANTHER" id="PTHR23172:SF69">
    <property type="entry name" value="CHAPERONE DNAJ-DOMAIN SUPERFAMILY PROTEIN"/>
    <property type="match status" value="1"/>
</dbReference>
<dbReference type="Gene3D" id="1.10.287.110">
    <property type="entry name" value="DnaJ domain"/>
    <property type="match status" value="1"/>
</dbReference>
<dbReference type="KEGG" id="dzi:111280825"/>
<evidence type="ECO:0000256" key="1">
    <source>
        <dbReference type="SAM" id="MobiDB-lite"/>
    </source>
</evidence>
<feature type="compositionally biased region" description="Basic and acidic residues" evidence="1">
    <location>
        <begin position="370"/>
        <end position="386"/>
    </location>
</feature>
<dbReference type="GO" id="GO:0072318">
    <property type="term" value="P:clathrin coat disassembly"/>
    <property type="evidence" value="ECO:0007669"/>
    <property type="project" value="TreeGrafter"/>
</dbReference>
<feature type="region of interest" description="Disordered" evidence="1">
    <location>
        <begin position="254"/>
        <end position="293"/>
    </location>
</feature>
<protein>
    <submittedName>
        <fullName evidence="3">Uncharacterized protein LOC111280825 isoform X1</fullName>
    </submittedName>
</protein>
<dbReference type="InterPro" id="IPR036869">
    <property type="entry name" value="J_dom_sf"/>
</dbReference>
<dbReference type="GO" id="GO:0031982">
    <property type="term" value="C:vesicle"/>
    <property type="evidence" value="ECO:0007669"/>
    <property type="project" value="TreeGrafter"/>
</dbReference>
<keyword evidence="2" id="KW-1185">Reference proteome</keyword>
<dbReference type="GO" id="GO:0005737">
    <property type="term" value="C:cytoplasm"/>
    <property type="evidence" value="ECO:0007669"/>
    <property type="project" value="TreeGrafter"/>
</dbReference>
<evidence type="ECO:0000313" key="3">
    <source>
        <dbReference type="RefSeq" id="XP_022724059.1"/>
    </source>
</evidence>
<evidence type="ECO:0000313" key="2">
    <source>
        <dbReference type="Proteomes" id="UP000515121"/>
    </source>
</evidence>
<feature type="compositionally biased region" description="Polar residues" evidence="1">
    <location>
        <begin position="256"/>
        <end position="266"/>
    </location>
</feature>
<dbReference type="PANTHER" id="PTHR23172">
    <property type="entry name" value="AUXILIN/CYCLIN G-ASSOCIATED KINASE-RELATED"/>
    <property type="match status" value="1"/>
</dbReference>
<gene>
    <name evidence="3" type="primary">LOC111280825</name>
</gene>
<organism evidence="2 3">
    <name type="scientific">Durio zibethinus</name>
    <name type="common">Durian</name>
    <dbReference type="NCBI Taxonomy" id="66656"/>
    <lineage>
        <taxon>Eukaryota</taxon>
        <taxon>Viridiplantae</taxon>
        <taxon>Streptophyta</taxon>
        <taxon>Embryophyta</taxon>
        <taxon>Tracheophyta</taxon>
        <taxon>Spermatophyta</taxon>
        <taxon>Magnoliopsida</taxon>
        <taxon>eudicotyledons</taxon>
        <taxon>Gunneridae</taxon>
        <taxon>Pentapetalae</taxon>
        <taxon>rosids</taxon>
        <taxon>malvids</taxon>
        <taxon>Malvales</taxon>
        <taxon>Malvaceae</taxon>
        <taxon>Helicteroideae</taxon>
        <taxon>Durio</taxon>
    </lineage>
</organism>
<sequence length="517" mass="58568">MDKSWWMCMGMSTAQHLPRRKSVENTIFSLNHVNMVMVDHNLDIDDFSDVFGGPPRSVLCRKLSSDVTQSASFYEEVFRPLELSSSHSMKGGRSLSAYRIPAGGEGFYSDIFGSDDDLRLSRERSRSNSKAKSKSNSSSVLSSEVLSPLRPVARDDVGLSSFASKLRPINVPCRWNSTTMAAVQEPAKQQGMPAYPRTRSFYNENFYMENQYNVDNLTRSSSYHGFCRRACSPEIISLEPPSFRSVKISADGLEFNSPSSPASSLCQEPEARAGVRNDSMQQEEEEDDDEDEVMSSYVIEINSDLREGTGEAVLIDEAIAWAKESYNTQSSEREHEKDQPIGTEARYNANESFDRRMDGHGTMQQSPMEEEQKKSKAEEEKERSEEHIKMGVFDEDVNLWSSGKENNIRLLLSTLHHILWPNSGWHMTPVTSLIESSQVKKAYQKARLCLHPDKLQQRGATLSQKYVAAKAFSILQVNFLVNSLFLHLFCTMKKFAEIQRGFSLPINFKRRNKSDSL</sequence>